<evidence type="ECO:0000313" key="2">
    <source>
        <dbReference type="Proteomes" id="UP000249239"/>
    </source>
</evidence>
<feature type="non-terminal residue" evidence="1">
    <location>
        <position position="1"/>
    </location>
</feature>
<evidence type="ECO:0000313" key="1">
    <source>
        <dbReference type="EMBL" id="PZX17303.1"/>
    </source>
</evidence>
<dbReference type="AlphaFoldDB" id="A0A2W7NCG1"/>
<protein>
    <submittedName>
        <fullName evidence="1">Gliding motility-associated-like protein</fullName>
    </submittedName>
</protein>
<dbReference type="NCBIfam" id="TIGR04131">
    <property type="entry name" value="Bac_Flav_CTERM"/>
    <property type="match status" value="1"/>
</dbReference>
<keyword evidence="2" id="KW-1185">Reference proteome</keyword>
<dbReference type="SUPFAM" id="SSF49299">
    <property type="entry name" value="PKD domain"/>
    <property type="match status" value="1"/>
</dbReference>
<dbReference type="RefSeq" id="WP_146260680.1">
    <property type="nucleotide sequence ID" value="NZ_QKZK01000010.1"/>
</dbReference>
<sequence>DLNGCVDTTSFDLTVNAAPVFELGADVDICDGTTTVLTPDTHSDLYQWTEAATPGTSLGNERTLTVGTAGTYQLQAWNNFGCTTTDAVGVTILPLPNVHITPDAPFFCEGQQTVTLTLDDAGSYSTILWSTGAADDGKASIIVDKPGTYTVTATENTHGCTNQATAIVQAHPRIDITLTPNKAAICANDIYTLPTPSVDPTLVATYQWFQGSVDPASPQGLPNQTWDVNTDDTYTLQVTDNNGCIEMTTFRLTVMDIPVFDLGADKATCEGIPITLSSNKSFPLYKWDNLDNPTQVIPNKQSVEVETAGNYQLQTWLSNGCTHSKTIEVVVHPNPVFALTLEKDSVCTGEDFLLSISNPSGLIAFEWNTGETGSPTITLTQPGTYTVRGYDANGCFSDASAQLNAYTPVLNNIEDMAICADETATLPTYDRIPIYNWYYDDNSTLAGNQDNPTQVNTAGTYRLVGTDDNGCTITASMQLTVHPLPIIDLGGDRVKCVGDTLALFTPVNYREYQWNGITSEELNYMPLNTPGDQIISLTVTDDNGCQGSDQINIRVNPLPTVTLGTDILVCPGTTSTLTAITNAPNIVWSTRETTQSIDVRHGTFRVTATDLNGCQNRDTIRVNWRQSPQPELGPNMMICPLDELTLDAGEYTAYQWQNGSTDRTIRAEIADTMNMVIVTDEYGCTGWDTKVVYHEALPEYHLGNDTLLCANEQLMLDAGTEYPFYLWEDGSIEQTREITREGTYWVRVTDGCVWGSDTLTVTFHPMPYIETLDTMIYAQISVIAGGGTLPFHYSLNQGNYQKEPVFKHLENGIYEVWVKDANNCMTADTVEINSVLDLDIPGYLTPNGDGINDVWRIGGMERFPDAEINILDRYGKLIVKIKGDSPGWDGRFMGKPVPSDDYWFVVYLNHINKTIKGNITLKR</sequence>
<dbReference type="OrthoDB" id="9765926at2"/>
<dbReference type="InterPro" id="IPR035986">
    <property type="entry name" value="PKD_dom_sf"/>
</dbReference>
<dbReference type="CDD" id="cd00146">
    <property type="entry name" value="PKD"/>
    <property type="match status" value="1"/>
</dbReference>
<dbReference type="InterPro" id="IPR026341">
    <property type="entry name" value="T9SS_type_B"/>
</dbReference>
<comment type="caution">
    <text evidence="1">The sequence shown here is derived from an EMBL/GenBank/DDBJ whole genome shotgun (WGS) entry which is preliminary data.</text>
</comment>
<dbReference type="Pfam" id="PF13585">
    <property type="entry name" value="CHU_C"/>
    <property type="match status" value="1"/>
</dbReference>
<organism evidence="1 2">
    <name type="scientific">Breznakibacter xylanolyticus</name>
    <dbReference type="NCBI Taxonomy" id="990"/>
    <lineage>
        <taxon>Bacteria</taxon>
        <taxon>Pseudomonadati</taxon>
        <taxon>Bacteroidota</taxon>
        <taxon>Bacteroidia</taxon>
        <taxon>Marinilabiliales</taxon>
        <taxon>Marinilabiliaceae</taxon>
        <taxon>Breznakibacter</taxon>
    </lineage>
</organism>
<proteinExistence type="predicted"/>
<reference evidence="1 2" key="1">
    <citation type="submission" date="2018-06" db="EMBL/GenBank/DDBJ databases">
        <title>Genomic Encyclopedia of Archaeal and Bacterial Type Strains, Phase II (KMG-II): from individual species to whole genera.</title>
        <authorList>
            <person name="Goeker M."/>
        </authorList>
    </citation>
    <scope>NUCLEOTIDE SEQUENCE [LARGE SCALE GENOMIC DNA]</scope>
    <source>
        <strain evidence="1 2">DSM 6779</strain>
    </source>
</reference>
<accession>A0A2W7NCG1</accession>
<name>A0A2W7NCG1_9BACT</name>
<dbReference type="Proteomes" id="UP000249239">
    <property type="component" value="Unassembled WGS sequence"/>
</dbReference>
<dbReference type="EMBL" id="QKZK01000010">
    <property type="protein sequence ID" value="PZX17303.1"/>
    <property type="molecule type" value="Genomic_DNA"/>
</dbReference>
<gene>
    <name evidence="1" type="ORF">LX69_01618</name>
</gene>